<feature type="region of interest" description="Disordered" evidence="1">
    <location>
        <begin position="1"/>
        <end position="20"/>
    </location>
</feature>
<keyword evidence="2" id="KW-0812">Transmembrane</keyword>
<feature type="compositionally biased region" description="Polar residues" evidence="1">
    <location>
        <begin position="43"/>
        <end position="52"/>
    </location>
</feature>
<accession>A0AAD7XA90</accession>
<comment type="caution">
    <text evidence="3">The sequence shown here is derived from an EMBL/GenBank/DDBJ whole genome shotgun (WGS) entry which is preliminary data.</text>
</comment>
<keyword evidence="2" id="KW-0472">Membrane</keyword>
<evidence type="ECO:0000313" key="4">
    <source>
        <dbReference type="Proteomes" id="UP001215151"/>
    </source>
</evidence>
<evidence type="ECO:0000313" key="3">
    <source>
        <dbReference type="EMBL" id="KAJ8474205.1"/>
    </source>
</evidence>
<gene>
    <name evidence="3" type="ORF">ONZ51_g7363</name>
</gene>
<feature type="transmembrane region" description="Helical" evidence="2">
    <location>
        <begin position="96"/>
        <end position="117"/>
    </location>
</feature>
<sequence length="215" mass="22878">MKIPYSTSPSEPLNLAARDDAPEEPLLLTLTLTVTLDPDATPSAVQTFSSASDRSRDAVPTPTSTDASTSIPMAETSPVVTQAASSSMSTSDASTVAAVASVVAVSIFVTSLVLYVLRRAHRRRAKASRARIECWNNDVEARMSPDYSLDKVPSHFSDDHPAGDLYDGSVIHISPDGPFATPYHARLPSTVSIPPAVQPIGYETIGENKVERSPV</sequence>
<organism evidence="3 4">
    <name type="scientific">Trametes cubensis</name>
    <dbReference type="NCBI Taxonomy" id="1111947"/>
    <lineage>
        <taxon>Eukaryota</taxon>
        <taxon>Fungi</taxon>
        <taxon>Dikarya</taxon>
        <taxon>Basidiomycota</taxon>
        <taxon>Agaricomycotina</taxon>
        <taxon>Agaricomycetes</taxon>
        <taxon>Polyporales</taxon>
        <taxon>Polyporaceae</taxon>
        <taxon>Trametes</taxon>
    </lineage>
</organism>
<reference evidence="3" key="1">
    <citation type="submission" date="2022-11" db="EMBL/GenBank/DDBJ databases">
        <title>Genome Sequence of Cubamyces cubensis.</title>
        <authorList>
            <person name="Buettner E."/>
        </authorList>
    </citation>
    <scope>NUCLEOTIDE SEQUENCE</scope>
    <source>
        <strain evidence="3">MPL-01</strain>
    </source>
</reference>
<feature type="compositionally biased region" description="Polar residues" evidence="1">
    <location>
        <begin position="1"/>
        <end position="11"/>
    </location>
</feature>
<dbReference type="AlphaFoldDB" id="A0AAD7XA90"/>
<proteinExistence type="predicted"/>
<dbReference type="EMBL" id="JAPEVG010000195">
    <property type="protein sequence ID" value="KAJ8474205.1"/>
    <property type="molecule type" value="Genomic_DNA"/>
</dbReference>
<keyword evidence="4" id="KW-1185">Reference proteome</keyword>
<feature type="compositionally biased region" description="Polar residues" evidence="1">
    <location>
        <begin position="61"/>
        <end position="71"/>
    </location>
</feature>
<protein>
    <submittedName>
        <fullName evidence="3">Uncharacterized protein</fullName>
    </submittedName>
</protein>
<evidence type="ECO:0000256" key="1">
    <source>
        <dbReference type="SAM" id="MobiDB-lite"/>
    </source>
</evidence>
<keyword evidence="2" id="KW-1133">Transmembrane helix</keyword>
<dbReference type="Proteomes" id="UP001215151">
    <property type="component" value="Unassembled WGS sequence"/>
</dbReference>
<evidence type="ECO:0000256" key="2">
    <source>
        <dbReference type="SAM" id="Phobius"/>
    </source>
</evidence>
<name>A0AAD7XA90_9APHY</name>
<feature type="region of interest" description="Disordered" evidence="1">
    <location>
        <begin position="43"/>
        <end position="78"/>
    </location>
</feature>